<evidence type="ECO:0000313" key="2">
    <source>
        <dbReference type="Proteomes" id="UP001443914"/>
    </source>
</evidence>
<reference evidence="1" key="1">
    <citation type="submission" date="2024-03" db="EMBL/GenBank/DDBJ databases">
        <title>WGS assembly of Saponaria officinalis var. Norfolk2.</title>
        <authorList>
            <person name="Jenkins J."/>
            <person name="Shu S."/>
            <person name="Grimwood J."/>
            <person name="Barry K."/>
            <person name="Goodstein D."/>
            <person name="Schmutz J."/>
            <person name="Leebens-Mack J."/>
            <person name="Osbourn A."/>
        </authorList>
    </citation>
    <scope>NUCLEOTIDE SEQUENCE [LARGE SCALE GENOMIC DNA]</scope>
    <source>
        <strain evidence="1">JIC</strain>
    </source>
</reference>
<evidence type="ECO:0000313" key="1">
    <source>
        <dbReference type="EMBL" id="KAK9748111.1"/>
    </source>
</evidence>
<name>A0AAW1MMY9_SAPOF</name>
<gene>
    <name evidence="1" type="ORF">RND81_02G036900</name>
</gene>
<accession>A0AAW1MMY9</accession>
<dbReference type="EMBL" id="JBDFQZ010000002">
    <property type="protein sequence ID" value="KAK9748111.1"/>
    <property type="molecule type" value="Genomic_DNA"/>
</dbReference>
<organism evidence="1 2">
    <name type="scientific">Saponaria officinalis</name>
    <name type="common">Common soapwort</name>
    <name type="synonym">Lychnis saponaria</name>
    <dbReference type="NCBI Taxonomy" id="3572"/>
    <lineage>
        <taxon>Eukaryota</taxon>
        <taxon>Viridiplantae</taxon>
        <taxon>Streptophyta</taxon>
        <taxon>Embryophyta</taxon>
        <taxon>Tracheophyta</taxon>
        <taxon>Spermatophyta</taxon>
        <taxon>Magnoliopsida</taxon>
        <taxon>eudicotyledons</taxon>
        <taxon>Gunneridae</taxon>
        <taxon>Pentapetalae</taxon>
        <taxon>Caryophyllales</taxon>
        <taxon>Caryophyllaceae</taxon>
        <taxon>Caryophylleae</taxon>
        <taxon>Saponaria</taxon>
    </lineage>
</organism>
<keyword evidence="2" id="KW-1185">Reference proteome</keyword>
<sequence>MACFRGIEHMPSDALREIMIRVAGQPKGAADIARAFTVSKSLRNFAEDEDVLRAVSFNDLFPCLAGRHELLFEVGGLVVRCSRAGNSDAQFILSKVVLVSASMLSNAKMETAHSNASLDQYYNLRDLLKATHLLDHLSAQNTNPTELFGLVRNFLSRARPRDFVEMQRHLRSFVALYVVTEKKPQHQEFLTTLEKSCEKKSFPLAFSSDPLAYLIRHLNELCKTAQCWMNEMGIDEEVLHPLLQCTVEMNDDVGYETVMERLDVIEPVLKIGGNMASTASDPLVLITNRGILCLAAMLRRQLKQLMNYEAVFQSRRGLLLASFDALFDIQQAVIATKVMARVRGIEQLPKDDLREIMIHVARQPGGAVDIARAFAVCKTFGDFVEDRMVLEAVCFKNLFSQLPKRYDLFADADGLVARCARVGNLDALFILAKIVMVSASKLCNSNMQLMQREGFVKLADQHLPLNLRDVDKAEHLLDQFSAQNRDPTELFRLIRNFLSRARARDLVEMHDHLNNFIALYLIPGKTRQYQQLIALLDKLCRHSILVMTTSDQLTSIAEKFKVTCTAAYKVLKRVGIEEAQFHPLIQCLEQMTDDVEYETVAECLKIAFPIFKLGSEVASNLKNGQAFLTMRESSLRTAILTGQLRQLMAHEAFLNSNRGSLLASFDAVYSV</sequence>
<dbReference type="AlphaFoldDB" id="A0AAW1MMY9"/>
<comment type="caution">
    <text evidence="1">The sequence shown here is derived from an EMBL/GenBank/DDBJ whole genome shotgun (WGS) entry which is preliminary data.</text>
</comment>
<protein>
    <submittedName>
        <fullName evidence="1">Uncharacterized protein</fullName>
    </submittedName>
</protein>
<dbReference type="Proteomes" id="UP001443914">
    <property type="component" value="Unassembled WGS sequence"/>
</dbReference>
<proteinExistence type="predicted"/>